<comment type="caution">
    <text evidence="2">The sequence shown here is derived from an EMBL/GenBank/DDBJ whole genome shotgun (WGS) entry which is preliminary data.</text>
</comment>
<proteinExistence type="predicted"/>
<dbReference type="AlphaFoldDB" id="A0A9X1UZY0"/>
<dbReference type="EMBL" id="JAJSON010000032">
    <property type="protein sequence ID" value="MCG9973374.1"/>
    <property type="molecule type" value="Genomic_DNA"/>
</dbReference>
<dbReference type="Proteomes" id="UP001139344">
    <property type="component" value="Unassembled WGS sequence"/>
</dbReference>
<gene>
    <name evidence="2" type="ORF">LU635_17105</name>
</gene>
<evidence type="ECO:0000256" key="1">
    <source>
        <dbReference type="SAM" id="SignalP"/>
    </source>
</evidence>
<accession>A0A9X1UZY0</accession>
<keyword evidence="1" id="KW-0732">Signal</keyword>
<evidence type="ECO:0000313" key="2">
    <source>
        <dbReference type="EMBL" id="MCG9973374.1"/>
    </source>
</evidence>
<dbReference type="RefSeq" id="WP_240100819.1">
    <property type="nucleotide sequence ID" value="NZ_JAJSON010000032.1"/>
</dbReference>
<protein>
    <recommendedName>
        <fullName evidence="4">NIPSNAP domain-containing protein</fullName>
    </recommendedName>
</protein>
<keyword evidence="3" id="KW-1185">Reference proteome</keyword>
<name>A0A9X1UZY0_9FLAO</name>
<feature type="signal peptide" evidence="1">
    <location>
        <begin position="1"/>
        <end position="22"/>
    </location>
</feature>
<evidence type="ECO:0008006" key="4">
    <source>
        <dbReference type="Google" id="ProtNLM"/>
    </source>
</evidence>
<sequence length="143" mass="16602">MRSLKYLLVLIFLMAGMQYTGAQEMSAKKYDNPNWVQMVYIKFKPMKKDPAMGIIQEYFAKADQNAGIEAPTVYHFATGDYDMLVVWEMEEGIETLNYEMTPNDAKWMNEMAKLAGSPDKAMSKMDEFFTYVDLWETSIARKE</sequence>
<feature type="chain" id="PRO_5040840714" description="NIPSNAP domain-containing protein" evidence="1">
    <location>
        <begin position="23"/>
        <end position="143"/>
    </location>
</feature>
<organism evidence="2 3">
    <name type="scientific">Christiangramia crocea</name>
    <dbReference type="NCBI Taxonomy" id="2904124"/>
    <lineage>
        <taxon>Bacteria</taxon>
        <taxon>Pseudomonadati</taxon>
        <taxon>Bacteroidota</taxon>
        <taxon>Flavobacteriia</taxon>
        <taxon>Flavobacteriales</taxon>
        <taxon>Flavobacteriaceae</taxon>
        <taxon>Christiangramia</taxon>
    </lineage>
</organism>
<evidence type="ECO:0000313" key="3">
    <source>
        <dbReference type="Proteomes" id="UP001139344"/>
    </source>
</evidence>
<reference evidence="2" key="1">
    <citation type="submission" date="2021-12" db="EMBL/GenBank/DDBJ databases">
        <title>Description of Gramella crocea sp. nov., a new bacterium isolated from activated sludge.</title>
        <authorList>
            <person name="Zhang X."/>
        </authorList>
    </citation>
    <scope>NUCLEOTIDE SEQUENCE</scope>
    <source>
        <strain evidence="2">YB25</strain>
    </source>
</reference>